<proteinExistence type="predicted"/>
<feature type="transmembrane region" description="Helical" evidence="6">
    <location>
        <begin position="83"/>
        <end position="111"/>
    </location>
</feature>
<feature type="transmembrane region" description="Helical" evidence="6">
    <location>
        <begin position="7"/>
        <end position="30"/>
    </location>
</feature>
<accession>X1VJZ0</accession>
<evidence type="ECO:0000313" key="7">
    <source>
        <dbReference type="EMBL" id="GAJ08255.1"/>
    </source>
</evidence>
<evidence type="ECO:0000256" key="4">
    <source>
        <dbReference type="ARBA" id="ARBA00022989"/>
    </source>
</evidence>
<name>X1VJZ0_9ZZZZ</name>
<keyword evidence="2" id="KW-1003">Cell membrane</keyword>
<dbReference type="PANTHER" id="PTHR32196:SF72">
    <property type="entry name" value="RIBOSE IMPORT PERMEASE PROTEIN RBSC"/>
    <property type="match status" value="1"/>
</dbReference>
<evidence type="ECO:0000256" key="1">
    <source>
        <dbReference type="ARBA" id="ARBA00004651"/>
    </source>
</evidence>
<sequence>MKGKKRLKVLISWFGPFLGLLLVFAIFSLIPEVQDRFLRPANIKSVATQSVIVALGALGMTLIIISGGIDLSAASNIALSSVIVAYAINAGFHPLVAVLFGIMIGGLVGFVNGSLITSLRLVPFIVTLGMLGIARGIAKWIAGNQKIDAPITWVNELMAKSPRPSWLLMAPGVWLMIILALTMAVVLHYTVFGRHVFAIGSNEATARLCGIRTKRTKIIIYSIAGLFCGLSGIMQFSRLTVGD</sequence>
<gene>
    <name evidence="7" type="ORF">S12H4_50725</name>
</gene>
<feature type="transmembrane region" description="Helical" evidence="6">
    <location>
        <begin position="173"/>
        <end position="197"/>
    </location>
</feature>
<evidence type="ECO:0008006" key="8">
    <source>
        <dbReference type="Google" id="ProtNLM"/>
    </source>
</evidence>
<comment type="caution">
    <text evidence="7">The sequence shown here is derived from an EMBL/GenBank/DDBJ whole genome shotgun (WGS) entry which is preliminary data.</text>
</comment>
<feature type="transmembrane region" description="Helical" evidence="6">
    <location>
        <begin position="218"/>
        <end position="237"/>
    </location>
</feature>
<dbReference type="AlphaFoldDB" id="X1VJZ0"/>
<organism evidence="7">
    <name type="scientific">marine sediment metagenome</name>
    <dbReference type="NCBI Taxonomy" id="412755"/>
    <lineage>
        <taxon>unclassified sequences</taxon>
        <taxon>metagenomes</taxon>
        <taxon>ecological metagenomes</taxon>
    </lineage>
</organism>
<dbReference type="CDD" id="cd06579">
    <property type="entry name" value="TM_PBP1_transp_AraH_like"/>
    <property type="match status" value="1"/>
</dbReference>
<dbReference type="GO" id="GO:0022857">
    <property type="term" value="F:transmembrane transporter activity"/>
    <property type="evidence" value="ECO:0007669"/>
    <property type="project" value="InterPro"/>
</dbReference>
<comment type="subcellular location">
    <subcellularLocation>
        <location evidence="1">Cell membrane</location>
        <topology evidence="1">Multi-pass membrane protein</topology>
    </subcellularLocation>
</comment>
<keyword evidence="3 6" id="KW-0812">Transmembrane</keyword>
<evidence type="ECO:0000256" key="5">
    <source>
        <dbReference type="ARBA" id="ARBA00023136"/>
    </source>
</evidence>
<protein>
    <recommendedName>
        <fullName evidence="8">ABC transporter permease</fullName>
    </recommendedName>
</protein>
<evidence type="ECO:0000256" key="2">
    <source>
        <dbReference type="ARBA" id="ARBA00022475"/>
    </source>
</evidence>
<feature type="non-terminal residue" evidence="7">
    <location>
        <position position="243"/>
    </location>
</feature>
<dbReference type="InterPro" id="IPR001851">
    <property type="entry name" value="ABC_transp_permease"/>
</dbReference>
<dbReference type="Pfam" id="PF02653">
    <property type="entry name" value="BPD_transp_2"/>
    <property type="match status" value="1"/>
</dbReference>
<dbReference type="EMBL" id="BARW01031977">
    <property type="protein sequence ID" value="GAJ08255.1"/>
    <property type="molecule type" value="Genomic_DNA"/>
</dbReference>
<dbReference type="GO" id="GO:0005886">
    <property type="term" value="C:plasma membrane"/>
    <property type="evidence" value="ECO:0007669"/>
    <property type="project" value="UniProtKB-SubCell"/>
</dbReference>
<feature type="transmembrane region" description="Helical" evidence="6">
    <location>
        <begin position="50"/>
        <end position="71"/>
    </location>
</feature>
<evidence type="ECO:0000256" key="3">
    <source>
        <dbReference type="ARBA" id="ARBA00022692"/>
    </source>
</evidence>
<keyword evidence="4 6" id="KW-1133">Transmembrane helix</keyword>
<reference evidence="7" key="1">
    <citation type="journal article" date="2014" name="Front. Microbiol.">
        <title>High frequency of phylogenetically diverse reductive dehalogenase-homologous genes in deep subseafloor sedimentary metagenomes.</title>
        <authorList>
            <person name="Kawai M."/>
            <person name="Futagami T."/>
            <person name="Toyoda A."/>
            <person name="Takaki Y."/>
            <person name="Nishi S."/>
            <person name="Hori S."/>
            <person name="Arai W."/>
            <person name="Tsubouchi T."/>
            <person name="Morono Y."/>
            <person name="Uchiyama I."/>
            <person name="Ito T."/>
            <person name="Fujiyama A."/>
            <person name="Inagaki F."/>
            <person name="Takami H."/>
        </authorList>
    </citation>
    <scope>NUCLEOTIDE SEQUENCE</scope>
    <source>
        <strain evidence="7">Expedition CK06-06</strain>
    </source>
</reference>
<keyword evidence="5 6" id="KW-0472">Membrane</keyword>
<dbReference type="PANTHER" id="PTHR32196">
    <property type="entry name" value="ABC TRANSPORTER PERMEASE PROTEIN YPHD-RELATED-RELATED"/>
    <property type="match status" value="1"/>
</dbReference>
<evidence type="ECO:0000256" key="6">
    <source>
        <dbReference type="SAM" id="Phobius"/>
    </source>
</evidence>